<organism evidence="1 2">
    <name type="scientific">Nocardia callitridis</name>
    <dbReference type="NCBI Taxonomy" id="648753"/>
    <lineage>
        <taxon>Bacteria</taxon>
        <taxon>Bacillati</taxon>
        <taxon>Actinomycetota</taxon>
        <taxon>Actinomycetes</taxon>
        <taxon>Mycobacteriales</taxon>
        <taxon>Nocardiaceae</taxon>
        <taxon>Nocardia</taxon>
    </lineage>
</organism>
<reference evidence="2" key="1">
    <citation type="journal article" date="2019" name="Int. J. Syst. Evol. Microbiol.">
        <title>The Global Catalogue of Microorganisms (GCM) 10K type strain sequencing project: providing services to taxonomists for standard genome sequencing and annotation.</title>
        <authorList>
            <consortium name="The Broad Institute Genomics Platform"/>
            <consortium name="The Broad Institute Genome Sequencing Center for Infectious Disease"/>
            <person name="Wu L."/>
            <person name="Ma J."/>
        </authorList>
    </citation>
    <scope>NUCLEOTIDE SEQUENCE [LARGE SCALE GENOMIC DNA]</scope>
    <source>
        <strain evidence="2">JCM 18298</strain>
    </source>
</reference>
<sequence>MNGLREGVSSRAGVEMLSIHPVREFRFTAEQFKVVRQFTFEIGNIPEECLVPAGWTSAIGEFLDQLAHSAQLDIAAATRINFVVSGDMPVSSDVQVPRPEDEVVRHLPASVAEVWPQLLTTVYSWLGDLEARYRTGFNPDEIADALAAFKSK</sequence>
<gene>
    <name evidence="1" type="ORF">GCM10023318_56100</name>
</gene>
<evidence type="ECO:0000313" key="2">
    <source>
        <dbReference type="Proteomes" id="UP001500603"/>
    </source>
</evidence>
<keyword evidence="2" id="KW-1185">Reference proteome</keyword>
<protein>
    <submittedName>
        <fullName evidence="1">Uncharacterized protein</fullName>
    </submittedName>
</protein>
<evidence type="ECO:0000313" key="1">
    <source>
        <dbReference type="EMBL" id="GAA5067209.1"/>
    </source>
</evidence>
<name>A0ABP9L056_9NOCA</name>
<dbReference type="RefSeq" id="WP_345499246.1">
    <property type="nucleotide sequence ID" value="NZ_BAABJM010000008.1"/>
</dbReference>
<comment type="caution">
    <text evidence="1">The sequence shown here is derived from an EMBL/GenBank/DDBJ whole genome shotgun (WGS) entry which is preliminary data.</text>
</comment>
<dbReference type="EMBL" id="BAABJM010000008">
    <property type="protein sequence ID" value="GAA5067209.1"/>
    <property type="molecule type" value="Genomic_DNA"/>
</dbReference>
<accession>A0ABP9L056</accession>
<dbReference type="Proteomes" id="UP001500603">
    <property type="component" value="Unassembled WGS sequence"/>
</dbReference>
<proteinExistence type="predicted"/>